<gene>
    <name evidence="2" type="ORF">BKA00_001100</name>
</gene>
<feature type="transmembrane region" description="Helical" evidence="1">
    <location>
        <begin position="32"/>
        <end position="62"/>
    </location>
</feature>
<accession>A0A7X0KXC5</accession>
<dbReference type="RefSeq" id="WP_185023878.1">
    <property type="nucleotide sequence ID" value="NZ_JACHMQ010000001.1"/>
</dbReference>
<protein>
    <submittedName>
        <fullName evidence="2">Uncharacterized protein</fullName>
    </submittedName>
</protein>
<keyword evidence="1" id="KW-0472">Membrane</keyword>
<dbReference type="Proteomes" id="UP000546324">
    <property type="component" value="Unassembled WGS sequence"/>
</dbReference>
<keyword evidence="1" id="KW-0812">Transmembrane</keyword>
<comment type="caution">
    <text evidence="2">The sequence shown here is derived from an EMBL/GenBank/DDBJ whole genome shotgun (WGS) entry which is preliminary data.</text>
</comment>
<evidence type="ECO:0000313" key="2">
    <source>
        <dbReference type="EMBL" id="MBB6394186.1"/>
    </source>
</evidence>
<evidence type="ECO:0000313" key="3">
    <source>
        <dbReference type="Proteomes" id="UP000546324"/>
    </source>
</evidence>
<dbReference type="EMBL" id="JACHMQ010000001">
    <property type="protein sequence ID" value="MBB6394186.1"/>
    <property type="molecule type" value="Genomic_DNA"/>
</dbReference>
<keyword evidence="1" id="KW-1133">Transmembrane helix</keyword>
<organism evidence="2 3">
    <name type="scientific">Actinomadura coerulea</name>
    <dbReference type="NCBI Taxonomy" id="46159"/>
    <lineage>
        <taxon>Bacteria</taxon>
        <taxon>Bacillati</taxon>
        <taxon>Actinomycetota</taxon>
        <taxon>Actinomycetes</taxon>
        <taxon>Streptosporangiales</taxon>
        <taxon>Thermomonosporaceae</taxon>
        <taxon>Actinomadura</taxon>
    </lineage>
</organism>
<evidence type="ECO:0000256" key="1">
    <source>
        <dbReference type="SAM" id="Phobius"/>
    </source>
</evidence>
<sequence length="68" mass="7351">MLGLVRAFLYLFLRFAAIGFFLLVIAEVGFDVIWNAAVGIFPSWGGFIVFVVAVAALSGAVAKKRKKS</sequence>
<proteinExistence type="predicted"/>
<keyword evidence="3" id="KW-1185">Reference proteome</keyword>
<dbReference type="AlphaFoldDB" id="A0A7X0KXC5"/>
<name>A0A7X0KXC5_9ACTN</name>
<feature type="transmembrane region" description="Helical" evidence="1">
    <location>
        <begin position="7"/>
        <end position="26"/>
    </location>
</feature>
<reference evidence="2 3" key="1">
    <citation type="submission" date="2020-08" db="EMBL/GenBank/DDBJ databases">
        <title>Sequencing the genomes of 1000 actinobacteria strains.</title>
        <authorList>
            <person name="Klenk H.-P."/>
        </authorList>
    </citation>
    <scope>NUCLEOTIDE SEQUENCE [LARGE SCALE GENOMIC DNA]</scope>
    <source>
        <strain evidence="2 3">DSM 43675</strain>
    </source>
</reference>